<dbReference type="HOGENOM" id="CLU_3053126_0_0_1"/>
<reference evidence="1" key="2">
    <citation type="submission" date="2015-03" db="UniProtKB">
        <authorList>
            <consortium name="EnsemblPlants"/>
        </authorList>
    </citation>
    <scope>IDENTIFICATION</scope>
</reference>
<evidence type="ECO:0000313" key="1">
    <source>
        <dbReference type="EnsemblPlants" id="Bo2g116290.1"/>
    </source>
</evidence>
<dbReference type="Gramene" id="Bo2g116290.1">
    <property type="protein sequence ID" value="Bo2g116290.1"/>
    <property type="gene ID" value="Bo2g116290"/>
</dbReference>
<accession>A0A0D3ATG7</accession>
<organism evidence="1 2">
    <name type="scientific">Brassica oleracea var. oleracea</name>
    <dbReference type="NCBI Taxonomy" id="109376"/>
    <lineage>
        <taxon>Eukaryota</taxon>
        <taxon>Viridiplantae</taxon>
        <taxon>Streptophyta</taxon>
        <taxon>Embryophyta</taxon>
        <taxon>Tracheophyta</taxon>
        <taxon>Spermatophyta</taxon>
        <taxon>Magnoliopsida</taxon>
        <taxon>eudicotyledons</taxon>
        <taxon>Gunneridae</taxon>
        <taxon>Pentapetalae</taxon>
        <taxon>rosids</taxon>
        <taxon>malvids</taxon>
        <taxon>Brassicales</taxon>
        <taxon>Brassicaceae</taxon>
        <taxon>Brassiceae</taxon>
        <taxon>Brassica</taxon>
    </lineage>
</organism>
<protein>
    <submittedName>
        <fullName evidence="1">Uncharacterized protein</fullName>
    </submittedName>
</protein>
<reference evidence="1 2" key="1">
    <citation type="journal article" date="2014" name="Genome Biol.">
        <title>Transcriptome and methylome profiling reveals relics of genome dominance in the mesopolyploid Brassica oleracea.</title>
        <authorList>
            <person name="Parkin I.A."/>
            <person name="Koh C."/>
            <person name="Tang H."/>
            <person name="Robinson S.J."/>
            <person name="Kagale S."/>
            <person name="Clarke W.E."/>
            <person name="Town C.D."/>
            <person name="Nixon J."/>
            <person name="Krishnakumar V."/>
            <person name="Bidwell S.L."/>
            <person name="Denoeud F."/>
            <person name="Belcram H."/>
            <person name="Links M.G."/>
            <person name="Just J."/>
            <person name="Clarke C."/>
            <person name="Bender T."/>
            <person name="Huebert T."/>
            <person name="Mason A.S."/>
            <person name="Pires J.C."/>
            <person name="Barker G."/>
            <person name="Moore J."/>
            <person name="Walley P.G."/>
            <person name="Manoli S."/>
            <person name="Batley J."/>
            <person name="Edwards D."/>
            <person name="Nelson M.N."/>
            <person name="Wang X."/>
            <person name="Paterson A.H."/>
            <person name="King G."/>
            <person name="Bancroft I."/>
            <person name="Chalhoub B."/>
            <person name="Sharpe A.G."/>
        </authorList>
    </citation>
    <scope>NUCLEOTIDE SEQUENCE</scope>
    <source>
        <strain evidence="1 2">cv. TO1000</strain>
    </source>
</reference>
<sequence length="54" mass="5889">MNVQYPVVDLLSTLSPAQSASQYPTTSVLPLQPIQTPCPAVPLRYLSILSTIFQ</sequence>
<evidence type="ECO:0000313" key="2">
    <source>
        <dbReference type="Proteomes" id="UP000032141"/>
    </source>
</evidence>
<keyword evidence="2" id="KW-1185">Reference proteome</keyword>
<name>A0A0D3ATG7_BRAOL</name>
<proteinExistence type="predicted"/>
<dbReference type="EnsemblPlants" id="Bo2g116290.1">
    <property type="protein sequence ID" value="Bo2g116290.1"/>
    <property type="gene ID" value="Bo2g116290"/>
</dbReference>
<dbReference type="AlphaFoldDB" id="A0A0D3ATG7"/>
<dbReference type="Proteomes" id="UP000032141">
    <property type="component" value="Chromosome C2"/>
</dbReference>